<dbReference type="Pfam" id="PF00596">
    <property type="entry name" value="Aldolase_II"/>
    <property type="match status" value="1"/>
</dbReference>
<accession>A0A2S8SRW7</accession>
<evidence type="ECO:0000256" key="3">
    <source>
        <dbReference type="ARBA" id="ARBA00010037"/>
    </source>
</evidence>
<dbReference type="GO" id="GO:0019323">
    <property type="term" value="P:pentose catabolic process"/>
    <property type="evidence" value="ECO:0007669"/>
    <property type="project" value="TreeGrafter"/>
</dbReference>
<evidence type="ECO:0000256" key="8">
    <source>
        <dbReference type="ARBA" id="ARBA00023277"/>
    </source>
</evidence>
<name>A0A2S8SRW7_9BACT</name>
<keyword evidence="7" id="KW-0413">Isomerase</keyword>
<evidence type="ECO:0000256" key="7">
    <source>
        <dbReference type="ARBA" id="ARBA00023235"/>
    </source>
</evidence>
<evidence type="ECO:0000256" key="5">
    <source>
        <dbReference type="ARBA" id="ARBA00022723"/>
    </source>
</evidence>
<dbReference type="InterPro" id="IPR036409">
    <property type="entry name" value="Aldolase_II/adducin_N_sf"/>
</dbReference>
<protein>
    <recommendedName>
        <fullName evidence="4">L-ribulose-5-phosphate 4-epimerase</fullName>
        <ecNumber evidence="4">5.1.3.4</ecNumber>
    </recommendedName>
</protein>
<comment type="similarity">
    <text evidence="3">Belongs to the aldolase class II family. AraD/FucA subfamily.</text>
</comment>
<dbReference type="InterPro" id="IPR001303">
    <property type="entry name" value="Aldolase_II/adducin_N"/>
</dbReference>
<dbReference type="Gene3D" id="3.40.225.10">
    <property type="entry name" value="Class II aldolase/adducin N-terminal domain"/>
    <property type="match status" value="1"/>
</dbReference>
<organism evidence="10 11">
    <name type="scientific">Abditibacterium utsteinense</name>
    <dbReference type="NCBI Taxonomy" id="1960156"/>
    <lineage>
        <taxon>Bacteria</taxon>
        <taxon>Pseudomonadati</taxon>
        <taxon>Abditibacteriota</taxon>
        <taxon>Abditibacteriia</taxon>
        <taxon>Abditibacteriales</taxon>
        <taxon>Abditibacteriaceae</taxon>
        <taxon>Abditibacterium</taxon>
    </lineage>
</organism>
<evidence type="ECO:0000313" key="10">
    <source>
        <dbReference type="EMBL" id="PQV63551.1"/>
    </source>
</evidence>
<evidence type="ECO:0000259" key="9">
    <source>
        <dbReference type="SMART" id="SM01007"/>
    </source>
</evidence>
<evidence type="ECO:0000256" key="4">
    <source>
        <dbReference type="ARBA" id="ARBA00013186"/>
    </source>
</evidence>
<comment type="caution">
    <text evidence="10">The sequence shown here is derived from an EMBL/GenBank/DDBJ whole genome shotgun (WGS) entry which is preliminary data.</text>
</comment>
<evidence type="ECO:0000256" key="6">
    <source>
        <dbReference type="ARBA" id="ARBA00022833"/>
    </source>
</evidence>
<dbReference type="GO" id="GO:0046872">
    <property type="term" value="F:metal ion binding"/>
    <property type="evidence" value="ECO:0007669"/>
    <property type="project" value="UniProtKB-KW"/>
</dbReference>
<keyword evidence="5" id="KW-0479">Metal-binding</keyword>
<dbReference type="Proteomes" id="UP000237684">
    <property type="component" value="Unassembled WGS sequence"/>
</dbReference>
<keyword evidence="6" id="KW-0862">Zinc</keyword>
<evidence type="ECO:0000256" key="1">
    <source>
        <dbReference type="ARBA" id="ARBA00001726"/>
    </source>
</evidence>
<dbReference type="EMBL" id="NIGF01000010">
    <property type="protein sequence ID" value="PQV63551.1"/>
    <property type="molecule type" value="Genomic_DNA"/>
</dbReference>
<keyword evidence="8" id="KW-0119">Carbohydrate metabolism</keyword>
<dbReference type="InterPro" id="IPR050197">
    <property type="entry name" value="Aldolase_class_II_sugar_metab"/>
</dbReference>
<evidence type="ECO:0000256" key="2">
    <source>
        <dbReference type="ARBA" id="ARBA00001947"/>
    </source>
</evidence>
<evidence type="ECO:0000313" key="11">
    <source>
        <dbReference type="Proteomes" id="UP000237684"/>
    </source>
</evidence>
<feature type="domain" description="Class II aldolase/adducin N-terminal" evidence="9">
    <location>
        <begin position="24"/>
        <end position="213"/>
    </location>
</feature>
<dbReference type="GO" id="GO:0016832">
    <property type="term" value="F:aldehyde-lyase activity"/>
    <property type="evidence" value="ECO:0007669"/>
    <property type="project" value="TreeGrafter"/>
</dbReference>
<dbReference type="GO" id="GO:0008742">
    <property type="term" value="F:L-ribulose-phosphate 4-epimerase activity"/>
    <property type="evidence" value="ECO:0007669"/>
    <property type="project" value="UniProtKB-EC"/>
</dbReference>
<dbReference type="GO" id="GO:0005829">
    <property type="term" value="C:cytosol"/>
    <property type="evidence" value="ECO:0007669"/>
    <property type="project" value="TreeGrafter"/>
</dbReference>
<dbReference type="PANTHER" id="PTHR22789">
    <property type="entry name" value="FUCULOSE PHOSPHATE ALDOLASE"/>
    <property type="match status" value="1"/>
</dbReference>
<dbReference type="FunCoup" id="A0A2S8SRW7">
    <property type="interactions" value="59"/>
</dbReference>
<dbReference type="SUPFAM" id="SSF53639">
    <property type="entry name" value="AraD/HMP-PK domain-like"/>
    <property type="match status" value="1"/>
</dbReference>
<dbReference type="EC" id="5.1.3.4" evidence="4"/>
<dbReference type="PANTHER" id="PTHR22789:SF8">
    <property type="entry name" value="L-RIBULOSE-5-PHOSPHATE 4-EPIMERASE SGBE"/>
    <property type="match status" value="1"/>
</dbReference>
<sequence>MSLRSRATSGRKNPQKIMLEQLKQEVCAANLKLVAQGLVIQTWGNVSGVDRAGGHLVIKPSGVPYSDMKAEQMVVLCLQSGAVVEGDLRPSSDAPTHLILARAFPHIGGIVHTHSLYATAWAQAKCDLPALGTTHADYFYGAVPCTRVLTPPEIAEDYEANTGHVIIERFLELDASHFPGVLVASHAPFSWGETPDKAVENAVVLENVAHLASETLHIRADIQTMQQELLDKHFTRKHGPGAYYGQK</sequence>
<dbReference type="SMART" id="SM01007">
    <property type="entry name" value="Aldolase_II"/>
    <property type="match status" value="1"/>
</dbReference>
<reference evidence="10 11" key="1">
    <citation type="journal article" date="2018" name="Syst. Appl. Microbiol.">
        <title>Abditibacterium utsteinense sp. nov., the first cultivated member of candidate phylum FBP, isolated from ice-free Antarctic soil samples.</title>
        <authorList>
            <person name="Tahon G."/>
            <person name="Tytgat B."/>
            <person name="Lebbe L."/>
            <person name="Carlier A."/>
            <person name="Willems A."/>
        </authorList>
    </citation>
    <scope>NUCLEOTIDE SEQUENCE [LARGE SCALE GENOMIC DNA]</scope>
    <source>
        <strain evidence="10 11">LMG 29911</strain>
    </source>
</reference>
<dbReference type="NCBIfam" id="NF006047">
    <property type="entry name" value="PRK08193.1"/>
    <property type="match status" value="1"/>
</dbReference>
<comment type="catalytic activity">
    <reaction evidence="1">
        <text>L-ribulose 5-phosphate = D-xylulose 5-phosphate</text>
        <dbReference type="Rhea" id="RHEA:22368"/>
        <dbReference type="ChEBI" id="CHEBI:57737"/>
        <dbReference type="ChEBI" id="CHEBI:58226"/>
        <dbReference type="EC" id="5.1.3.4"/>
    </reaction>
</comment>
<dbReference type="AlphaFoldDB" id="A0A2S8SRW7"/>
<dbReference type="FunFam" id="3.40.225.10:FF:000001">
    <property type="entry name" value="L-ribulose-5-phosphate 4-epimerase UlaF"/>
    <property type="match status" value="1"/>
</dbReference>
<proteinExistence type="inferred from homology"/>
<gene>
    <name evidence="10" type="ORF">B1R32_11014</name>
</gene>
<comment type="cofactor">
    <cofactor evidence="2">
        <name>Zn(2+)</name>
        <dbReference type="ChEBI" id="CHEBI:29105"/>
    </cofactor>
</comment>
<keyword evidence="11" id="KW-1185">Reference proteome</keyword>
<dbReference type="InParanoid" id="A0A2S8SRW7"/>